<dbReference type="AlphaFoldDB" id="A0AAD6J4M1"/>
<gene>
    <name evidence="2" type="ORF">Dda_2043</name>
</gene>
<dbReference type="EMBL" id="JAQGDS010000002">
    <property type="protein sequence ID" value="KAJ6263479.1"/>
    <property type="molecule type" value="Genomic_DNA"/>
</dbReference>
<dbReference type="Pfam" id="PF00300">
    <property type="entry name" value="His_Phos_1"/>
    <property type="match status" value="1"/>
</dbReference>
<dbReference type="InterPro" id="IPR050275">
    <property type="entry name" value="PGM_Phosphatase"/>
</dbReference>
<sequence length="271" mass="31161">MIISKMAPDSKIILIRHGQATHNLKDDFNQHDPPLTPLGKEQCITLLRDAFAAGEWKDFQNLDFIVISPLFRTIETGFLVFGKEIREGVKYLVYPEVQETSANPCDTGRSTADLQKLFPRVDFSECDRTNWLIKQHGFYTRDNLPLRAAFVRKWLYERPEKVIAVVTHSGFLRWLTPQDFPHVEPRDKYRNCEYRAYQFASLVDDDGYGGPYKLVEEQWSRTMRREKRAGENTMRTPSGETIESSSDGVAPENFGGDGADDETEDQPTIVF</sequence>
<dbReference type="Gene3D" id="3.40.50.1240">
    <property type="entry name" value="Phosphoglycerate mutase-like"/>
    <property type="match status" value="1"/>
</dbReference>
<evidence type="ECO:0008006" key="4">
    <source>
        <dbReference type="Google" id="ProtNLM"/>
    </source>
</evidence>
<proteinExistence type="predicted"/>
<dbReference type="CDD" id="cd07067">
    <property type="entry name" value="HP_PGM_like"/>
    <property type="match status" value="1"/>
</dbReference>
<protein>
    <recommendedName>
        <fullName evidence="4">Phosphoglycerate mutase-like protein</fullName>
    </recommendedName>
</protein>
<comment type="caution">
    <text evidence="2">The sequence shown here is derived from an EMBL/GenBank/DDBJ whole genome shotgun (WGS) entry which is preliminary data.</text>
</comment>
<dbReference type="InterPro" id="IPR013078">
    <property type="entry name" value="His_Pase_superF_clade-1"/>
</dbReference>
<dbReference type="PROSITE" id="PS00175">
    <property type="entry name" value="PG_MUTASE"/>
    <property type="match status" value="1"/>
</dbReference>
<organism evidence="2 3">
    <name type="scientific">Drechslerella dactyloides</name>
    <name type="common">Nematode-trapping fungus</name>
    <name type="synonym">Arthrobotrys dactyloides</name>
    <dbReference type="NCBI Taxonomy" id="74499"/>
    <lineage>
        <taxon>Eukaryota</taxon>
        <taxon>Fungi</taxon>
        <taxon>Dikarya</taxon>
        <taxon>Ascomycota</taxon>
        <taxon>Pezizomycotina</taxon>
        <taxon>Orbiliomycetes</taxon>
        <taxon>Orbiliales</taxon>
        <taxon>Orbiliaceae</taxon>
        <taxon>Drechslerella</taxon>
    </lineage>
</organism>
<accession>A0AAD6J4M1</accession>
<evidence type="ECO:0000313" key="3">
    <source>
        <dbReference type="Proteomes" id="UP001221413"/>
    </source>
</evidence>
<dbReference type="Proteomes" id="UP001221413">
    <property type="component" value="Unassembled WGS sequence"/>
</dbReference>
<dbReference type="SUPFAM" id="SSF53254">
    <property type="entry name" value="Phosphoglycerate mutase-like"/>
    <property type="match status" value="1"/>
</dbReference>
<name>A0AAD6J4M1_DREDA</name>
<dbReference type="InterPro" id="IPR029033">
    <property type="entry name" value="His_PPase_superfam"/>
</dbReference>
<reference evidence="2" key="1">
    <citation type="submission" date="2023-01" db="EMBL/GenBank/DDBJ databases">
        <title>The chitinases involved in constricting ring structure development in the nematode-trapping fungus Drechslerella dactyloides.</title>
        <authorList>
            <person name="Wang R."/>
            <person name="Zhang L."/>
            <person name="Tang P."/>
            <person name="Li S."/>
            <person name="Liang L."/>
        </authorList>
    </citation>
    <scope>NUCLEOTIDE SEQUENCE</scope>
    <source>
        <strain evidence="2">YMF1.00031</strain>
    </source>
</reference>
<keyword evidence="3" id="KW-1185">Reference proteome</keyword>
<feature type="compositionally biased region" description="Polar residues" evidence="1">
    <location>
        <begin position="233"/>
        <end position="247"/>
    </location>
</feature>
<feature type="region of interest" description="Disordered" evidence="1">
    <location>
        <begin position="223"/>
        <end position="271"/>
    </location>
</feature>
<dbReference type="GO" id="GO:0016791">
    <property type="term" value="F:phosphatase activity"/>
    <property type="evidence" value="ECO:0007669"/>
    <property type="project" value="TreeGrafter"/>
</dbReference>
<dbReference type="PANTHER" id="PTHR48100">
    <property type="entry name" value="BROAD-SPECIFICITY PHOSPHATASE YOR283W-RELATED"/>
    <property type="match status" value="1"/>
</dbReference>
<dbReference type="PANTHER" id="PTHR48100:SF54">
    <property type="entry name" value="PHOSPHATASE SPAC5H10.03-RELATED"/>
    <property type="match status" value="1"/>
</dbReference>
<dbReference type="SMART" id="SM00855">
    <property type="entry name" value="PGAM"/>
    <property type="match status" value="1"/>
</dbReference>
<evidence type="ECO:0000313" key="2">
    <source>
        <dbReference type="EMBL" id="KAJ6263479.1"/>
    </source>
</evidence>
<dbReference type="GO" id="GO:0005737">
    <property type="term" value="C:cytoplasm"/>
    <property type="evidence" value="ECO:0007669"/>
    <property type="project" value="TreeGrafter"/>
</dbReference>
<evidence type="ECO:0000256" key="1">
    <source>
        <dbReference type="SAM" id="MobiDB-lite"/>
    </source>
</evidence>
<dbReference type="InterPro" id="IPR001345">
    <property type="entry name" value="PG/BPGM_mutase_AS"/>
</dbReference>